<sequence length="254" mass="27750">MRNFSVRSLKSCLYFASCNRSSWLTSIRVFSSLVCVLKTCVGPVEAFIGDTQRRNQGEIPKGPAMLSSPVPLAFQETEWQEGAEAKPPWVLKTAGRMGLCPFFTAPSLPLCPPRSTTEGGSVLEPGYLGSSGQWDMMRPQKGSISGDLSSGSSKYQLHSKPTDLTRSGPQNPDFSSIRNLFIRCLLTTVPWSCGWHVLELGLQGLPQPLTEVSFLPTLSPWLLTLGGQTFHMPLSCKNRSSSTNLGLEPPEQLT</sequence>
<dbReference type="EMBL" id="CM043026">
    <property type="protein sequence ID" value="KAI4590571.1"/>
    <property type="molecule type" value="Genomic_DNA"/>
</dbReference>
<dbReference type="Proteomes" id="UP001057279">
    <property type="component" value="Linkage Group LG01"/>
</dbReference>
<organism evidence="1 2">
    <name type="scientific">Ovis ammon polii x Ovis aries</name>
    <dbReference type="NCBI Taxonomy" id="2918886"/>
    <lineage>
        <taxon>Eukaryota</taxon>
        <taxon>Metazoa</taxon>
        <taxon>Chordata</taxon>
        <taxon>Craniata</taxon>
        <taxon>Vertebrata</taxon>
        <taxon>Euteleostomi</taxon>
        <taxon>Mammalia</taxon>
        <taxon>Eutheria</taxon>
        <taxon>Laurasiatheria</taxon>
        <taxon>Artiodactyla</taxon>
        <taxon>Ruminantia</taxon>
        <taxon>Pecora</taxon>
        <taxon>Bovidae</taxon>
        <taxon>Caprinae</taxon>
        <taxon>Ovis</taxon>
    </lineage>
</organism>
<evidence type="ECO:0000313" key="2">
    <source>
        <dbReference type="Proteomes" id="UP001057279"/>
    </source>
</evidence>
<name>A0ACB9VM90_9CETA</name>
<evidence type="ECO:0000313" key="1">
    <source>
        <dbReference type="EMBL" id="KAI4590571.1"/>
    </source>
</evidence>
<gene>
    <name evidence="1" type="ORF">MJG53_001620</name>
</gene>
<keyword evidence="2" id="KW-1185">Reference proteome</keyword>
<proteinExistence type="predicted"/>
<comment type="caution">
    <text evidence="1">The sequence shown here is derived from an EMBL/GenBank/DDBJ whole genome shotgun (WGS) entry which is preliminary data.</text>
</comment>
<accession>A0ACB9VM90</accession>
<reference evidence="1" key="1">
    <citation type="submission" date="2022-03" db="EMBL/GenBank/DDBJ databases">
        <title>Genomic analyses of argali, domestic sheep and their hybrids provide insights into chromosomal evolution, heterosis and genetic basis of agronomic traits.</title>
        <authorList>
            <person name="Li M."/>
        </authorList>
    </citation>
    <scope>NUCLEOTIDE SEQUENCE</scope>
    <source>
        <strain evidence="1">F1 hybrid</strain>
    </source>
</reference>
<protein>
    <submittedName>
        <fullName evidence="1">Uncharacterized protein</fullName>
    </submittedName>
</protein>